<dbReference type="InterPro" id="IPR004345">
    <property type="entry name" value="TB2_DP1_HVA22"/>
</dbReference>
<dbReference type="AlphaFoldDB" id="A0A0B1TKN5"/>
<dbReference type="Proteomes" id="UP000053660">
    <property type="component" value="Unassembled WGS sequence"/>
</dbReference>
<proteinExistence type="predicted"/>
<organism evidence="1 2">
    <name type="scientific">Oesophagostomum dentatum</name>
    <name type="common">Nodular worm</name>
    <dbReference type="NCBI Taxonomy" id="61180"/>
    <lineage>
        <taxon>Eukaryota</taxon>
        <taxon>Metazoa</taxon>
        <taxon>Ecdysozoa</taxon>
        <taxon>Nematoda</taxon>
        <taxon>Chromadorea</taxon>
        <taxon>Rhabditida</taxon>
        <taxon>Rhabditina</taxon>
        <taxon>Rhabditomorpha</taxon>
        <taxon>Strongyloidea</taxon>
        <taxon>Strongylidae</taxon>
        <taxon>Oesophagostomum</taxon>
    </lineage>
</organism>
<evidence type="ECO:0000313" key="1">
    <source>
        <dbReference type="EMBL" id="KHJ95980.1"/>
    </source>
</evidence>
<gene>
    <name evidence="1" type="ORF">OESDEN_04063</name>
</gene>
<evidence type="ECO:0000313" key="2">
    <source>
        <dbReference type="Proteomes" id="UP000053660"/>
    </source>
</evidence>
<evidence type="ECO:0008006" key="3">
    <source>
        <dbReference type="Google" id="ProtNLM"/>
    </source>
</evidence>
<accession>A0A0B1TKN5</accession>
<dbReference type="OrthoDB" id="5871872at2759"/>
<protein>
    <recommendedName>
        <fullName evidence="3">Receptor expression-enhancing protein</fullName>
    </recommendedName>
</protein>
<feature type="non-terminal residue" evidence="1">
    <location>
        <position position="1"/>
    </location>
</feature>
<dbReference type="EMBL" id="KN549794">
    <property type="protein sequence ID" value="KHJ95980.1"/>
    <property type="molecule type" value="Genomic_DNA"/>
</dbReference>
<reference evidence="1 2" key="1">
    <citation type="submission" date="2014-03" db="EMBL/GenBank/DDBJ databases">
        <title>Draft genome of the hookworm Oesophagostomum dentatum.</title>
        <authorList>
            <person name="Mitreva M."/>
        </authorList>
    </citation>
    <scope>NUCLEOTIDE SEQUENCE [LARGE SCALE GENOMIC DNA]</scope>
    <source>
        <strain evidence="1 2">OD-Hann</strain>
    </source>
</reference>
<sequence>LSKDVYGKFQLSQAIAGAVFIICACTNEARLICNSLLIAIPMIFTFKYPKEAASKDEMIIYWSCFGILSICDDAFEYLPFYYDLKLLLALMMFVEPPRFVDPINTMIKLRAAEQIRIFNKDEMEELLNPRLHHSPRPEKP</sequence>
<keyword evidence="2" id="KW-1185">Reference proteome</keyword>
<dbReference type="Pfam" id="PF03134">
    <property type="entry name" value="TB2_DP1_HVA22"/>
    <property type="match status" value="1"/>
</dbReference>
<name>A0A0B1TKN5_OESDE</name>